<dbReference type="PANTHER" id="PTHR32057:SF14">
    <property type="entry name" value="PROTEIN ADENYLYLTRANSFERASE SELO, MITOCHONDRIAL"/>
    <property type="match status" value="1"/>
</dbReference>
<comment type="similarity">
    <text evidence="1 8">Belongs to the SELO family.</text>
</comment>
<evidence type="ECO:0000256" key="6">
    <source>
        <dbReference type="ARBA" id="ARBA00022840"/>
    </source>
</evidence>
<comment type="caution">
    <text evidence="10">The sequence shown here is derived from an EMBL/GenBank/DDBJ whole genome shotgun (WGS) entry which is preliminary data.</text>
</comment>
<evidence type="ECO:0000256" key="4">
    <source>
        <dbReference type="ARBA" id="ARBA00022723"/>
    </source>
</evidence>
<feature type="binding site" evidence="8">
    <location>
        <position position="127"/>
    </location>
    <ligand>
        <name>ATP</name>
        <dbReference type="ChEBI" id="CHEBI:30616"/>
    </ligand>
</feature>
<keyword evidence="6 8" id="KW-0067">ATP-binding</keyword>
<dbReference type="Pfam" id="PF02696">
    <property type="entry name" value="SelO"/>
    <property type="match status" value="1"/>
</dbReference>
<keyword evidence="2 8" id="KW-0808">Transferase</keyword>
<dbReference type="EC" id="2.7.7.108" evidence="8"/>
<feature type="region of interest" description="Disordered" evidence="9">
    <location>
        <begin position="474"/>
        <end position="496"/>
    </location>
</feature>
<comment type="cofactor">
    <cofactor evidence="8">
        <name>Mg(2+)</name>
        <dbReference type="ChEBI" id="CHEBI:18420"/>
    </cofactor>
    <cofactor evidence="8">
        <name>Mn(2+)</name>
        <dbReference type="ChEBI" id="CHEBI:29035"/>
    </cofactor>
</comment>
<dbReference type="InterPro" id="IPR003846">
    <property type="entry name" value="SelO"/>
</dbReference>
<feature type="binding site" evidence="8">
    <location>
        <position position="128"/>
    </location>
    <ligand>
        <name>ATP</name>
        <dbReference type="ChEBI" id="CHEBI:30616"/>
    </ligand>
</feature>
<keyword evidence="3 8" id="KW-0548">Nucleotidyltransferase</keyword>
<comment type="catalytic activity">
    <reaction evidence="8">
        <text>L-tyrosyl-[protein] + ATP = O-(5'-adenylyl)-L-tyrosyl-[protein] + diphosphate</text>
        <dbReference type="Rhea" id="RHEA:54288"/>
        <dbReference type="Rhea" id="RHEA-COMP:10136"/>
        <dbReference type="Rhea" id="RHEA-COMP:13846"/>
        <dbReference type="ChEBI" id="CHEBI:30616"/>
        <dbReference type="ChEBI" id="CHEBI:33019"/>
        <dbReference type="ChEBI" id="CHEBI:46858"/>
        <dbReference type="ChEBI" id="CHEBI:83624"/>
        <dbReference type="EC" id="2.7.7.108"/>
    </reaction>
</comment>
<proteinExistence type="inferred from homology"/>
<feature type="binding site" evidence="8">
    <location>
        <position position="185"/>
    </location>
    <ligand>
        <name>ATP</name>
        <dbReference type="ChEBI" id="CHEBI:30616"/>
    </ligand>
</feature>
<comment type="function">
    <text evidence="8">Nucleotidyltransferase involved in the post-translational modification of proteins. It can catalyze the addition of adenosine monophosphate (AMP) or uridine monophosphate (UMP) to a protein, resulting in modifications known as AMPylation and UMPylation.</text>
</comment>
<feature type="binding site" evidence="8">
    <location>
        <position position="115"/>
    </location>
    <ligand>
        <name>ATP</name>
        <dbReference type="ChEBI" id="CHEBI:30616"/>
    </ligand>
</feature>
<evidence type="ECO:0000313" key="10">
    <source>
        <dbReference type="EMBL" id="NKF23710.1"/>
    </source>
</evidence>
<evidence type="ECO:0000256" key="2">
    <source>
        <dbReference type="ARBA" id="ARBA00022679"/>
    </source>
</evidence>
<gene>
    <name evidence="8" type="primary">ydiU</name>
    <name evidence="8" type="synonym">selO</name>
    <name evidence="10" type="ORF">G7Y82_15435</name>
</gene>
<keyword evidence="7 8" id="KW-0460">Magnesium</keyword>
<feature type="binding site" evidence="8">
    <location>
        <position position="92"/>
    </location>
    <ligand>
        <name>ATP</name>
        <dbReference type="ChEBI" id="CHEBI:30616"/>
    </ligand>
</feature>
<dbReference type="EC" id="2.7.7.-" evidence="8"/>
<dbReference type="AlphaFoldDB" id="A0A969WCS0"/>
<protein>
    <recommendedName>
        <fullName evidence="8">Protein nucleotidyltransferase YdiU</fullName>
        <ecNumber evidence="8">2.7.7.-</ecNumber>
    </recommendedName>
    <alternativeName>
        <fullName evidence="8">Protein adenylyltransferase YdiU</fullName>
        <ecNumber evidence="8">2.7.7.108</ecNumber>
    </alternativeName>
    <alternativeName>
        <fullName evidence="8">Protein uridylyltransferase YdiU</fullName>
        <ecNumber evidence="8">2.7.7.-</ecNumber>
    </alternativeName>
</protein>
<dbReference type="GO" id="GO:0000287">
    <property type="term" value="F:magnesium ion binding"/>
    <property type="evidence" value="ECO:0007669"/>
    <property type="project" value="UniProtKB-UniRule"/>
</dbReference>
<dbReference type="EMBL" id="JAAVXB010000009">
    <property type="protein sequence ID" value="NKF23710.1"/>
    <property type="molecule type" value="Genomic_DNA"/>
</dbReference>
<evidence type="ECO:0000256" key="3">
    <source>
        <dbReference type="ARBA" id="ARBA00022695"/>
    </source>
</evidence>
<comment type="catalytic activity">
    <reaction evidence="8">
        <text>L-seryl-[protein] + UTP = O-(5'-uridylyl)-L-seryl-[protein] + diphosphate</text>
        <dbReference type="Rhea" id="RHEA:64604"/>
        <dbReference type="Rhea" id="RHEA-COMP:9863"/>
        <dbReference type="Rhea" id="RHEA-COMP:16635"/>
        <dbReference type="ChEBI" id="CHEBI:29999"/>
        <dbReference type="ChEBI" id="CHEBI:33019"/>
        <dbReference type="ChEBI" id="CHEBI:46398"/>
        <dbReference type="ChEBI" id="CHEBI:156051"/>
    </reaction>
</comment>
<evidence type="ECO:0000256" key="1">
    <source>
        <dbReference type="ARBA" id="ARBA00009747"/>
    </source>
</evidence>
<dbReference type="GO" id="GO:0070733">
    <property type="term" value="F:AMPylase activity"/>
    <property type="evidence" value="ECO:0007669"/>
    <property type="project" value="UniProtKB-EC"/>
</dbReference>
<evidence type="ECO:0000256" key="7">
    <source>
        <dbReference type="ARBA" id="ARBA00022842"/>
    </source>
</evidence>
<accession>A0A969WCS0</accession>
<feature type="binding site" evidence="8">
    <location>
        <position position="264"/>
    </location>
    <ligand>
        <name>Mg(2+)</name>
        <dbReference type="ChEBI" id="CHEBI:18420"/>
    </ligand>
</feature>
<comment type="catalytic activity">
    <reaction evidence="8">
        <text>L-tyrosyl-[protein] + UTP = O-(5'-uridylyl)-L-tyrosyl-[protein] + diphosphate</text>
        <dbReference type="Rhea" id="RHEA:83887"/>
        <dbReference type="Rhea" id="RHEA-COMP:10136"/>
        <dbReference type="Rhea" id="RHEA-COMP:20238"/>
        <dbReference type="ChEBI" id="CHEBI:33019"/>
        <dbReference type="ChEBI" id="CHEBI:46398"/>
        <dbReference type="ChEBI" id="CHEBI:46858"/>
        <dbReference type="ChEBI" id="CHEBI:90602"/>
    </reaction>
</comment>
<feature type="binding site" evidence="8">
    <location>
        <position position="178"/>
    </location>
    <ligand>
        <name>ATP</name>
        <dbReference type="ChEBI" id="CHEBI:30616"/>
    </ligand>
</feature>
<dbReference type="GO" id="GO:0005524">
    <property type="term" value="F:ATP binding"/>
    <property type="evidence" value="ECO:0007669"/>
    <property type="project" value="UniProtKB-UniRule"/>
</dbReference>
<dbReference type="Proteomes" id="UP000653472">
    <property type="component" value="Unassembled WGS sequence"/>
</dbReference>
<dbReference type="GO" id="GO:0030145">
    <property type="term" value="F:manganese ion binding"/>
    <property type="evidence" value="ECO:0007669"/>
    <property type="project" value="UniProtKB-UniRule"/>
</dbReference>
<reference evidence="10" key="1">
    <citation type="submission" date="2020-03" db="EMBL/GenBank/DDBJ databases">
        <title>Solimonas marina sp. nov., isolated from deep seawater of the Pacific Ocean.</title>
        <authorList>
            <person name="Liu X."/>
            <person name="Lai Q."/>
            <person name="Sun F."/>
            <person name="Gai Y."/>
            <person name="Li G."/>
            <person name="Shao Z."/>
        </authorList>
    </citation>
    <scope>NUCLEOTIDE SEQUENCE</scope>
    <source>
        <strain evidence="10">C16B3</strain>
    </source>
</reference>
<comment type="catalytic activity">
    <reaction evidence="8">
        <text>L-seryl-[protein] + ATP = 3-O-(5'-adenylyl)-L-seryl-[protein] + diphosphate</text>
        <dbReference type="Rhea" id="RHEA:58120"/>
        <dbReference type="Rhea" id="RHEA-COMP:9863"/>
        <dbReference type="Rhea" id="RHEA-COMP:15073"/>
        <dbReference type="ChEBI" id="CHEBI:29999"/>
        <dbReference type="ChEBI" id="CHEBI:30616"/>
        <dbReference type="ChEBI" id="CHEBI:33019"/>
        <dbReference type="ChEBI" id="CHEBI:142516"/>
        <dbReference type="EC" id="2.7.7.108"/>
    </reaction>
</comment>
<evidence type="ECO:0000256" key="9">
    <source>
        <dbReference type="SAM" id="MobiDB-lite"/>
    </source>
</evidence>
<comment type="catalytic activity">
    <reaction evidence="8">
        <text>L-threonyl-[protein] + ATP = 3-O-(5'-adenylyl)-L-threonyl-[protein] + diphosphate</text>
        <dbReference type="Rhea" id="RHEA:54292"/>
        <dbReference type="Rhea" id="RHEA-COMP:11060"/>
        <dbReference type="Rhea" id="RHEA-COMP:13847"/>
        <dbReference type="ChEBI" id="CHEBI:30013"/>
        <dbReference type="ChEBI" id="CHEBI:30616"/>
        <dbReference type="ChEBI" id="CHEBI:33019"/>
        <dbReference type="ChEBI" id="CHEBI:138113"/>
        <dbReference type="EC" id="2.7.7.108"/>
    </reaction>
</comment>
<feature type="active site" description="Proton acceptor" evidence="8">
    <location>
        <position position="254"/>
    </location>
</feature>
<sequence>MVTFTLDQPPLDNRYAALGPTYGSRVEPTPLQAPRLLHVNRELAAELGFEPADLDSDAFTDIFAGNRALPGGAPFAALYAGHQFGSFVPQLGDGRAILLGQLRDRESRSWDLQLKGSGQTPYSRFADGRAVIRSSVREYLAGEALHHLGIPTTRALSLIVADDRVRRETIERAAVICRVAPSLVRFGSFEVFYYRNQPQHLAPLADYVINEHFGELSGTPDRYARWLAEVVRRTAQLMAQWQAVGFCHGVMNTDNMSVLGLTLDYGPYGFMDAFDAHHVCNHSDEGGRYAYDQQPGIGYWNCSRLLQACLPLLADDENRAVEIAESLLEPYGPIFSAAATASWRAKLGLQDARDSDVELINRYLTLLHQSHNDFTRSFRLLGDVPMADGSAGPLRDEMRDPAAFDAWLPDYRARLRAQGLADDVRRVAMQAVNPKYVLRNHLAQRAIEAAERDNDGSEIERLLTVLRRPFDEQPGFDAYAAEPPPDARHIEVSCSS</sequence>
<dbReference type="PANTHER" id="PTHR32057">
    <property type="entry name" value="PROTEIN ADENYLYLTRANSFERASE SELO, MITOCHONDRIAL"/>
    <property type="match status" value="1"/>
</dbReference>
<evidence type="ECO:0000313" key="11">
    <source>
        <dbReference type="Proteomes" id="UP000653472"/>
    </source>
</evidence>
<evidence type="ECO:0000256" key="5">
    <source>
        <dbReference type="ARBA" id="ARBA00022741"/>
    </source>
</evidence>
<dbReference type="HAMAP" id="MF_00692">
    <property type="entry name" value="SelO"/>
    <property type="match status" value="1"/>
</dbReference>
<name>A0A969WCS0_9GAMM</name>
<keyword evidence="11" id="KW-1185">Reference proteome</keyword>
<organism evidence="10 11">
    <name type="scientific">Solimonas marina</name>
    <dbReference type="NCBI Taxonomy" id="2714601"/>
    <lineage>
        <taxon>Bacteria</taxon>
        <taxon>Pseudomonadati</taxon>
        <taxon>Pseudomonadota</taxon>
        <taxon>Gammaproteobacteria</taxon>
        <taxon>Nevskiales</taxon>
        <taxon>Nevskiaceae</taxon>
        <taxon>Solimonas</taxon>
    </lineage>
</organism>
<comment type="catalytic activity">
    <reaction evidence="8">
        <text>L-histidyl-[protein] + UTP = N(tele)-(5'-uridylyl)-L-histidyl-[protein] + diphosphate</text>
        <dbReference type="Rhea" id="RHEA:83891"/>
        <dbReference type="Rhea" id="RHEA-COMP:9745"/>
        <dbReference type="Rhea" id="RHEA-COMP:20239"/>
        <dbReference type="ChEBI" id="CHEBI:29979"/>
        <dbReference type="ChEBI" id="CHEBI:33019"/>
        <dbReference type="ChEBI" id="CHEBI:46398"/>
        <dbReference type="ChEBI" id="CHEBI:233474"/>
    </reaction>
</comment>
<keyword evidence="4 8" id="KW-0479">Metal-binding</keyword>
<keyword evidence="8" id="KW-0464">Manganese</keyword>
<feature type="compositionally biased region" description="Basic and acidic residues" evidence="9">
    <location>
        <begin position="485"/>
        <end position="496"/>
    </location>
</feature>
<feature type="binding site" evidence="8">
    <location>
        <position position="94"/>
    </location>
    <ligand>
        <name>ATP</name>
        <dbReference type="ChEBI" id="CHEBI:30616"/>
    </ligand>
</feature>
<dbReference type="NCBIfam" id="NF000658">
    <property type="entry name" value="PRK00029.1"/>
    <property type="match status" value="1"/>
</dbReference>
<evidence type="ECO:0000256" key="8">
    <source>
        <dbReference type="HAMAP-Rule" id="MF_00692"/>
    </source>
</evidence>
<feature type="binding site" evidence="8">
    <location>
        <position position="264"/>
    </location>
    <ligand>
        <name>ATP</name>
        <dbReference type="ChEBI" id="CHEBI:30616"/>
    </ligand>
</feature>
<keyword evidence="5 8" id="KW-0547">Nucleotide-binding</keyword>
<feature type="binding site" evidence="8">
    <location>
        <position position="95"/>
    </location>
    <ligand>
        <name>ATP</name>
        <dbReference type="ChEBI" id="CHEBI:30616"/>
    </ligand>
</feature>
<feature type="binding site" evidence="8">
    <location>
        <position position="255"/>
    </location>
    <ligand>
        <name>Mg(2+)</name>
        <dbReference type="ChEBI" id="CHEBI:18420"/>
    </ligand>
</feature>